<sequence>MYDDMRGTSQAVHHSHPLHTEQAVWPQTNCHVDLWIELLHGWHLDPLAALAFTVTQDFEGDHFTYFKYPPHDLETLYGIVVQELSVYDALERHVATQTTRGHVVLLEVDGYYLPDNRATSYRRHHGKTTIGIDVLMPEARAVGYYHRDSYHVARGDDYAGIFRLLPEQSGDPHLLSPYAEVAQRRFPPLNGPMLLRSSLALLRWHLSRRPRHNPLSAYRLVFPQHLDQLAARGEVAFHPYAFHVLRQLGANFELLGKYLRWLALQGQPAQILAKQLEVRAQLPQHVERVRVEGHLASSGELVQMLRKHETVGAQRIVPRPPRQVPAQQRERAAQQHRSVQRRKAALRHLRVRRQQMRVAALLRQQPEDSGVVVAARDVIAVAMVVTDRPRFRHQYIDADGGLAVMTAIRGGPIVRQVIAVDFKQHHMTACGLRRHVPLQRVVHRQLLHHDAVQRLEVVRRIFEVGEMVALEILRHRKGQRGQRIEMPAMQQFDPQVYVAIGLRPDRLLGMQRMRMVDRLGRPAHIVIHAGPPPRAPYRDDAPAAGPPSRRRRPGPDPFAARASCADRRPSFARPPHQNALLPVHPCSAVRAMMRRSSWNDQLRM</sequence>
<name>A0A562BRH9_9BURK</name>
<dbReference type="EMBL" id="VLJN01000009">
    <property type="protein sequence ID" value="TWG87499.1"/>
    <property type="molecule type" value="Genomic_DNA"/>
</dbReference>
<protein>
    <submittedName>
        <fullName evidence="2">Uncharacterized protein DUF1839</fullName>
    </submittedName>
</protein>
<evidence type="ECO:0000313" key="2">
    <source>
        <dbReference type="EMBL" id="TWG87499.1"/>
    </source>
</evidence>
<organism evidence="2 3">
    <name type="scientific">Cupriavidus gilardii J11</name>
    <dbReference type="NCBI Taxonomy" id="936133"/>
    <lineage>
        <taxon>Bacteria</taxon>
        <taxon>Pseudomonadati</taxon>
        <taxon>Pseudomonadota</taxon>
        <taxon>Betaproteobacteria</taxon>
        <taxon>Burkholderiales</taxon>
        <taxon>Burkholderiaceae</taxon>
        <taxon>Cupriavidus</taxon>
    </lineage>
</organism>
<dbReference type="AlphaFoldDB" id="A0A562BRH9"/>
<feature type="region of interest" description="Disordered" evidence="1">
    <location>
        <begin position="528"/>
        <end position="580"/>
    </location>
</feature>
<dbReference type="OrthoDB" id="4371620at2"/>
<dbReference type="Pfam" id="PF08893">
    <property type="entry name" value="DUF1839"/>
    <property type="match status" value="1"/>
</dbReference>
<reference evidence="2 3" key="1">
    <citation type="submission" date="2019-07" db="EMBL/GenBank/DDBJ databases">
        <title>Genome sequencing of lignin-degrading bacterial isolates.</title>
        <authorList>
            <person name="Gladden J."/>
        </authorList>
    </citation>
    <scope>NUCLEOTIDE SEQUENCE [LARGE SCALE GENOMIC DNA]</scope>
    <source>
        <strain evidence="2 3">J11</strain>
    </source>
</reference>
<comment type="caution">
    <text evidence="2">The sequence shown here is derived from an EMBL/GenBank/DDBJ whole genome shotgun (WGS) entry which is preliminary data.</text>
</comment>
<dbReference type="InterPro" id="IPR014989">
    <property type="entry name" value="DUF1839"/>
</dbReference>
<gene>
    <name evidence="2" type="ORF">L602_001700000910</name>
</gene>
<evidence type="ECO:0000313" key="3">
    <source>
        <dbReference type="Proteomes" id="UP000318141"/>
    </source>
</evidence>
<accession>A0A562BRH9</accession>
<proteinExistence type="predicted"/>
<evidence type="ECO:0000256" key="1">
    <source>
        <dbReference type="SAM" id="MobiDB-lite"/>
    </source>
</evidence>
<dbReference type="Proteomes" id="UP000318141">
    <property type="component" value="Unassembled WGS sequence"/>
</dbReference>
<keyword evidence="3" id="KW-1185">Reference proteome</keyword>